<accession>A0A8J5WIK3</accession>
<dbReference type="EMBL" id="JAAALK010000081">
    <property type="protein sequence ID" value="KAG8088899.1"/>
    <property type="molecule type" value="Genomic_DNA"/>
</dbReference>
<organism evidence="1 2">
    <name type="scientific">Zizania palustris</name>
    <name type="common">Northern wild rice</name>
    <dbReference type="NCBI Taxonomy" id="103762"/>
    <lineage>
        <taxon>Eukaryota</taxon>
        <taxon>Viridiplantae</taxon>
        <taxon>Streptophyta</taxon>
        <taxon>Embryophyta</taxon>
        <taxon>Tracheophyta</taxon>
        <taxon>Spermatophyta</taxon>
        <taxon>Magnoliopsida</taxon>
        <taxon>Liliopsida</taxon>
        <taxon>Poales</taxon>
        <taxon>Poaceae</taxon>
        <taxon>BOP clade</taxon>
        <taxon>Oryzoideae</taxon>
        <taxon>Oryzeae</taxon>
        <taxon>Zizaniinae</taxon>
        <taxon>Zizania</taxon>
    </lineage>
</organism>
<name>A0A8J5WIK3_ZIZPA</name>
<proteinExistence type="predicted"/>
<protein>
    <submittedName>
        <fullName evidence="1">Uncharacterized protein</fullName>
    </submittedName>
</protein>
<evidence type="ECO:0000313" key="1">
    <source>
        <dbReference type="EMBL" id="KAG8088899.1"/>
    </source>
</evidence>
<keyword evidence="2" id="KW-1185">Reference proteome</keyword>
<dbReference type="Proteomes" id="UP000729402">
    <property type="component" value="Unassembled WGS sequence"/>
</dbReference>
<gene>
    <name evidence="1" type="ORF">GUJ93_ZPchr0011g28484</name>
</gene>
<sequence>MATTAAHSLLHLPAPKLAAPVRLTPSAMATIVARSLPHLPVLKPTTPAHLAPTTIEASRSLDATFRIAARSSSGNGGLTAFPNLDDILITVSTLPSSSSHIDVDQHVPSLPRSPASYGMLLLGPYPLVLTFFHW</sequence>
<evidence type="ECO:0000313" key="2">
    <source>
        <dbReference type="Proteomes" id="UP000729402"/>
    </source>
</evidence>
<reference evidence="1" key="2">
    <citation type="submission" date="2021-02" db="EMBL/GenBank/DDBJ databases">
        <authorList>
            <person name="Kimball J.A."/>
            <person name="Haas M.W."/>
            <person name="Macchietto M."/>
            <person name="Kono T."/>
            <person name="Duquette J."/>
            <person name="Shao M."/>
        </authorList>
    </citation>
    <scope>NUCLEOTIDE SEQUENCE</scope>
    <source>
        <tissue evidence="1">Fresh leaf tissue</tissue>
    </source>
</reference>
<dbReference type="AlphaFoldDB" id="A0A8J5WIK3"/>
<comment type="caution">
    <text evidence="1">The sequence shown here is derived from an EMBL/GenBank/DDBJ whole genome shotgun (WGS) entry which is preliminary data.</text>
</comment>
<reference evidence="1" key="1">
    <citation type="journal article" date="2021" name="bioRxiv">
        <title>Whole Genome Assembly and Annotation of Northern Wild Rice, Zizania palustris L., Supports a Whole Genome Duplication in the Zizania Genus.</title>
        <authorList>
            <person name="Haas M."/>
            <person name="Kono T."/>
            <person name="Macchietto M."/>
            <person name="Millas R."/>
            <person name="McGilp L."/>
            <person name="Shao M."/>
            <person name="Duquette J."/>
            <person name="Hirsch C.N."/>
            <person name="Kimball J."/>
        </authorList>
    </citation>
    <scope>NUCLEOTIDE SEQUENCE</scope>
    <source>
        <tissue evidence="1">Fresh leaf tissue</tissue>
    </source>
</reference>